<evidence type="ECO:0000256" key="1">
    <source>
        <dbReference type="ARBA" id="ARBA00006709"/>
    </source>
</evidence>
<dbReference type="PANTHER" id="PTHR38682:SF1">
    <property type="entry name" value="V-TYPE ATP SYNTHASE SUBUNIT C"/>
    <property type="match status" value="1"/>
</dbReference>
<evidence type="ECO:0000256" key="3">
    <source>
        <dbReference type="ARBA" id="ARBA00023065"/>
    </source>
</evidence>
<dbReference type="SUPFAM" id="SSF103486">
    <property type="entry name" value="V-type ATP synthase subunit C"/>
    <property type="match status" value="1"/>
</dbReference>
<sequence>MSELEYAGLNTTLRLYEASMLSQSDYDTLLQMESVDRLLDYLAKTVYVVDDSVKQTREFEPILQQRLEKVYKDLLEATPDPRVIEIFSLRYTYHNLKLLIKQKYVDRDLSNLLIPIGSYSIEQLKQVVETKGQNQDLHPVLQESVYDAMTSVEDTGDTFSIDIILDTAYLKHIGMNAEEIGSPEVKVFTQMKIDFQNLITFVRAFNQGQSNSFIFAALSDSGAVSRNDIIQNWRDQDLNGLVESYHLADYMINLDPIWDQLQNKKVNPTEIDSIIQGEFSEILRSYSFEAFGPMPVLTFLHFFENEIDNVRLILIGKENQLGNKIIKERMRPIHGL</sequence>
<dbReference type="InterPro" id="IPR035067">
    <property type="entry name" value="V-type_ATPase_csu/dsu"/>
</dbReference>
<dbReference type="Gene3D" id="1.10.132.50">
    <property type="entry name" value="ATP synthase (C/AC39) subunit, domain 3"/>
    <property type="match status" value="1"/>
</dbReference>
<dbReference type="GO" id="GO:0046961">
    <property type="term" value="F:proton-transporting ATPase activity, rotational mechanism"/>
    <property type="evidence" value="ECO:0007669"/>
    <property type="project" value="InterPro"/>
</dbReference>
<comment type="caution">
    <text evidence="4">The sequence shown here is derived from an EMBL/GenBank/DDBJ whole genome shotgun (WGS) entry which is preliminary data.</text>
</comment>
<dbReference type="Proteomes" id="UP000006190">
    <property type="component" value="Unassembled WGS sequence"/>
</dbReference>
<protein>
    <submittedName>
        <fullName evidence="4">Uncharacterized protein</fullName>
    </submittedName>
</protein>
<dbReference type="InterPro" id="IPR002843">
    <property type="entry name" value="ATPase_V0-cplx_csu/dsu"/>
</dbReference>
<dbReference type="AlphaFoldDB" id="H3NJ50"/>
<accession>H3NJ50</accession>
<dbReference type="eggNOG" id="COG1527">
    <property type="taxonomic scope" value="Bacteria"/>
</dbReference>
<keyword evidence="2" id="KW-0813">Transport</keyword>
<dbReference type="PANTHER" id="PTHR38682">
    <property type="entry name" value="V-TYPE ATP SYNTHASE SUBUNIT C"/>
    <property type="match status" value="1"/>
</dbReference>
<dbReference type="PATRIC" id="fig|883113.3.peg.884"/>
<dbReference type="InterPro" id="IPR050873">
    <property type="entry name" value="V-ATPase_V0D/AC39_subunit"/>
</dbReference>
<comment type="similarity">
    <text evidence="1">Belongs to the V-ATPase V0D/AC39 subunit family.</text>
</comment>
<gene>
    <name evidence="4" type="ORF">HMPREF9708_00889</name>
</gene>
<dbReference type="STRING" id="883113.HMPREF9708_00889"/>
<evidence type="ECO:0000313" key="4">
    <source>
        <dbReference type="EMBL" id="EHR37131.1"/>
    </source>
</evidence>
<evidence type="ECO:0000256" key="2">
    <source>
        <dbReference type="ARBA" id="ARBA00022448"/>
    </source>
</evidence>
<reference evidence="4 5" key="1">
    <citation type="submission" date="2012-01" db="EMBL/GenBank/DDBJ databases">
        <title>The Genome Sequence of Facklamia languida CCUG 37842.</title>
        <authorList>
            <consortium name="The Broad Institute Genome Sequencing Platform"/>
            <person name="Earl A."/>
            <person name="Ward D."/>
            <person name="Feldgarden M."/>
            <person name="Gevers D."/>
            <person name="Huys G."/>
            <person name="Young S.K."/>
            <person name="Zeng Q."/>
            <person name="Gargeya S."/>
            <person name="Fitzgerald M."/>
            <person name="Haas B."/>
            <person name="Abouelleil A."/>
            <person name="Alvarado L."/>
            <person name="Arachchi H.M."/>
            <person name="Berlin A."/>
            <person name="Chapman S.B."/>
            <person name="Gearin G."/>
            <person name="Goldberg J."/>
            <person name="Griggs A."/>
            <person name="Gujja S."/>
            <person name="Hansen M."/>
            <person name="Heiman D."/>
            <person name="Howarth C."/>
            <person name="Larimer J."/>
            <person name="Lui A."/>
            <person name="MacDonald P.J.P."/>
            <person name="McCowen C."/>
            <person name="Montmayeur A."/>
            <person name="Murphy C."/>
            <person name="Neiman D."/>
            <person name="Pearson M."/>
            <person name="Priest M."/>
            <person name="Roberts A."/>
            <person name="Saif S."/>
            <person name="Shea T."/>
            <person name="Sisk P."/>
            <person name="Stolte C."/>
            <person name="Sykes S."/>
            <person name="Wortman J."/>
            <person name="Nusbaum C."/>
            <person name="Birren B."/>
        </authorList>
    </citation>
    <scope>NUCLEOTIDE SEQUENCE [LARGE SCALE GENOMIC DNA]</scope>
    <source>
        <strain evidence="4 5">CCUG 37842</strain>
    </source>
</reference>
<dbReference type="EMBL" id="AGEG01000010">
    <property type="protein sequence ID" value="EHR37131.1"/>
    <property type="molecule type" value="Genomic_DNA"/>
</dbReference>
<dbReference type="Gene3D" id="1.20.1690.10">
    <property type="entry name" value="V-type ATP synthase subunit C domain"/>
    <property type="match status" value="2"/>
</dbReference>
<dbReference type="OrthoDB" id="1653at2"/>
<keyword evidence="5" id="KW-1185">Reference proteome</keyword>
<dbReference type="InterPro" id="IPR036079">
    <property type="entry name" value="ATPase_csu/dsu_sf"/>
</dbReference>
<organism evidence="4 5">
    <name type="scientific">Facklamia languida CCUG 37842</name>
    <dbReference type="NCBI Taxonomy" id="883113"/>
    <lineage>
        <taxon>Bacteria</taxon>
        <taxon>Bacillati</taxon>
        <taxon>Bacillota</taxon>
        <taxon>Bacilli</taxon>
        <taxon>Lactobacillales</taxon>
        <taxon>Aerococcaceae</taxon>
        <taxon>Facklamia</taxon>
    </lineage>
</organism>
<dbReference type="Pfam" id="PF01992">
    <property type="entry name" value="vATP-synt_AC39"/>
    <property type="match status" value="1"/>
</dbReference>
<proteinExistence type="inferred from homology"/>
<name>H3NJ50_9LACT</name>
<dbReference type="HOGENOM" id="CLU_059311_1_0_9"/>
<keyword evidence="3" id="KW-0406">Ion transport</keyword>
<dbReference type="InterPro" id="IPR044911">
    <property type="entry name" value="V-type_ATPase_csu/dsu_dom_3"/>
</dbReference>
<evidence type="ECO:0000313" key="5">
    <source>
        <dbReference type="Proteomes" id="UP000006190"/>
    </source>
</evidence>
<dbReference type="RefSeq" id="WP_006309009.1">
    <property type="nucleotide sequence ID" value="NZ_JH601133.1"/>
</dbReference>